<evidence type="ECO:0000256" key="2">
    <source>
        <dbReference type="ARBA" id="ARBA00022741"/>
    </source>
</evidence>
<evidence type="ECO:0000313" key="5">
    <source>
        <dbReference type="EMBL" id="CAC5395251.1"/>
    </source>
</evidence>
<dbReference type="OrthoDB" id="10061751at2759"/>
<keyword evidence="3" id="KW-0342">GTP-binding</keyword>
<dbReference type="InterPro" id="IPR045058">
    <property type="entry name" value="GIMA/IAN/Toc"/>
</dbReference>
<proteinExistence type="inferred from homology"/>
<dbReference type="PANTHER" id="PTHR10903">
    <property type="entry name" value="GTPASE, IMAP FAMILY MEMBER-RELATED"/>
    <property type="match status" value="1"/>
</dbReference>
<reference evidence="5 6" key="1">
    <citation type="submission" date="2020-06" db="EMBL/GenBank/DDBJ databases">
        <authorList>
            <person name="Li R."/>
            <person name="Bekaert M."/>
        </authorList>
    </citation>
    <scope>NUCLEOTIDE SEQUENCE [LARGE SCALE GENOMIC DNA]</scope>
    <source>
        <strain evidence="6">wild</strain>
    </source>
</reference>
<evidence type="ECO:0000313" key="6">
    <source>
        <dbReference type="Proteomes" id="UP000507470"/>
    </source>
</evidence>
<dbReference type="GO" id="GO:0005525">
    <property type="term" value="F:GTP binding"/>
    <property type="evidence" value="ECO:0007669"/>
    <property type="project" value="UniProtKB-KW"/>
</dbReference>
<protein>
    <recommendedName>
        <fullName evidence="4">AIG1-type G domain-containing protein</fullName>
    </recommendedName>
</protein>
<name>A0A6J8CHS8_MYTCO</name>
<dbReference type="Proteomes" id="UP000507470">
    <property type="component" value="Unassembled WGS sequence"/>
</dbReference>
<dbReference type="Gene3D" id="3.40.50.300">
    <property type="entry name" value="P-loop containing nucleotide triphosphate hydrolases"/>
    <property type="match status" value="1"/>
</dbReference>
<dbReference type="AlphaFoldDB" id="A0A6J8CHS8"/>
<dbReference type="PANTHER" id="PTHR10903:SF184">
    <property type="entry name" value="GTP-BINDING PROTEIN A"/>
    <property type="match status" value="1"/>
</dbReference>
<sequence>MENEFEQDNEIKIVLLGATGSGKSRTGNCILGSNVFDYGDSTTSCRQHEIIRYGRKITVVDTPGVSGRKDQSFTFLKQIRRSPHVFLLCIAMQRQLLKLEKILKTYEKHFGKKIYEFLIIVFTHFDQWEVDQHDKDNNSTFETYLSRLPNTEKQLLKQCNNRCIALNNRKTGDESELQANEIFTKMAVLSRKVTTTEKRNDQIQCCCNIF</sequence>
<keyword evidence="6" id="KW-1185">Reference proteome</keyword>
<comment type="similarity">
    <text evidence="1">Belongs to the TRAFAC class TrmE-Era-EngA-EngB-Septin-like GTPase superfamily. AIG1/Toc34/Toc159-like paraseptin GTPase family. IAN subfamily.</text>
</comment>
<dbReference type="SUPFAM" id="SSF52540">
    <property type="entry name" value="P-loop containing nucleoside triphosphate hydrolases"/>
    <property type="match status" value="1"/>
</dbReference>
<dbReference type="InterPro" id="IPR027417">
    <property type="entry name" value="P-loop_NTPase"/>
</dbReference>
<feature type="domain" description="AIG1-type G" evidence="4">
    <location>
        <begin position="8"/>
        <end position="204"/>
    </location>
</feature>
<keyword evidence="2" id="KW-0547">Nucleotide-binding</keyword>
<dbReference type="EMBL" id="CACVKT020005453">
    <property type="protein sequence ID" value="CAC5395251.1"/>
    <property type="molecule type" value="Genomic_DNA"/>
</dbReference>
<dbReference type="Pfam" id="PF04548">
    <property type="entry name" value="AIG1"/>
    <property type="match status" value="1"/>
</dbReference>
<evidence type="ECO:0000256" key="1">
    <source>
        <dbReference type="ARBA" id="ARBA00008535"/>
    </source>
</evidence>
<evidence type="ECO:0000259" key="4">
    <source>
        <dbReference type="PROSITE" id="PS51720"/>
    </source>
</evidence>
<organism evidence="5 6">
    <name type="scientific">Mytilus coruscus</name>
    <name type="common">Sea mussel</name>
    <dbReference type="NCBI Taxonomy" id="42192"/>
    <lineage>
        <taxon>Eukaryota</taxon>
        <taxon>Metazoa</taxon>
        <taxon>Spiralia</taxon>
        <taxon>Lophotrochozoa</taxon>
        <taxon>Mollusca</taxon>
        <taxon>Bivalvia</taxon>
        <taxon>Autobranchia</taxon>
        <taxon>Pteriomorphia</taxon>
        <taxon>Mytilida</taxon>
        <taxon>Mytiloidea</taxon>
        <taxon>Mytilidae</taxon>
        <taxon>Mytilinae</taxon>
        <taxon>Mytilus</taxon>
    </lineage>
</organism>
<accession>A0A6J8CHS8</accession>
<gene>
    <name evidence="5" type="ORF">MCOR_29936</name>
</gene>
<dbReference type="InterPro" id="IPR006703">
    <property type="entry name" value="G_AIG1"/>
</dbReference>
<dbReference type="PROSITE" id="PS51720">
    <property type="entry name" value="G_AIG1"/>
    <property type="match status" value="1"/>
</dbReference>
<evidence type="ECO:0000256" key="3">
    <source>
        <dbReference type="ARBA" id="ARBA00023134"/>
    </source>
</evidence>